<keyword evidence="2" id="KW-1185">Reference proteome</keyword>
<gene>
    <name evidence="1" type="ORF">CEXT_50401</name>
</gene>
<name>A0AAV4Y560_CAEEX</name>
<proteinExistence type="predicted"/>
<reference evidence="1 2" key="1">
    <citation type="submission" date="2021-06" db="EMBL/GenBank/DDBJ databases">
        <title>Caerostris extrusa draft genome.</title>
        <authorList>
            <person name="Kono N."/>
            <person name="Arakawa K."/>
        </authorList>
    </citation>
    <scope>NUCLEOTIDE SEQUENCE [LARGE SCALE GENOMIC DNA]</scope>
</reference>
<organism evidence="1 2">
    <name type="scientific">Caerostris extrusa</name>
    <name type="common">Bark spider</name>
    <name type="synonym">Caerostris bankana</name>
    <dbReference type="NCBI Taxonomy" id="172846"/>
    <lineage>
        <taxon>Eukaryota</taxon>
        <taxon>Metazoa</taxon>
        <taxon>Ecdysozoa</taxon>
        <taxon>Arthropoda</taxon>
        <taxon>Chelicerata</taxon>
        <taxon>Arachnida</taxon>
        <taxon>Araneae</taxon>
        <taxon>Araneomorphae</taxon>
        <taxon>Entelegynae</taxon>
        <taxon>Araneoidea</taxon>
        <taxon>Araneidae</taxon>
        <taxon>Caerostris</taxon>
    </lineage>
</organism>
<accession>A0AAV4Y560</accession>
<sequence>RQFANHAKFPYSDIEHELGCTASIVGADINVDIARIHG</sequence>
<dbReference type="Proteomes" id="UP001054945">
    <property type="component" value="Unassembled WGS sequence"/>
</dbReference>
<evidence type="ECO:0000313" key="2">
    <source>
        <dbReference type="Proteomes" id="UP001054945"/>
    </source>
</evidence>
<protein>
    <submittedName>
        <fullName evidence="1">Uncharacterized protein</fullName>
    </submittedName>
</protein>
<dbReference type="EMBL" id="BPLR01018784">
    <property type="protein sequence ID" value="GIZ02253.1"/>
    <property type="molecule type" value="Genomic_DNA"/>
</dbReference>
<comment type="caution">
    <text evidence="1">The sequence shown here is derived from an EMBL/GenBank/DDBJ whole genome shotgun (WGS) entry which is preliminary data.</text>
</comment>
<feature type="non-terminal residue" evidence="1">
    <location>
        <position position="1"/>
    </location>
</feature>
<dbReference type="AlphaFoldDB" id="A0AAV4Y560"/>
<evidence type="ECO:0000313" key="1">
    <source>
        <dbReference type="EMBL" id="GIZ02253.1"/>
    </source>
</evidence>